<feature type="domain" description="PpiC" evidence="2">
    <location>
        <begin position="122"/>
        <end position="221"/>
    </location>
</feature>
<organism evidence="3 4">
    <name type="scientific">Hyunsoonleella pacifica</name>
    <dbReference type="NCBI Taxonomy" id="1080224"/>
    <lineage>
        <taxon>Bacteria</taxon>
        <taxon>Pseudomonadati</taxon>
        <taxon>Bacteroidota</taxon>
        <taxon>Flavobacteriia</taxon>
        <taxon>Flavobacteriales</taxon>
        <taxon>Flavobacteriaceae</taxon>
    </lineage>
</organism>
<dbReference type="SUPFAM" id="SSF54534">
    <property type="entry name" value="FKBP-like"/>
    <property type="match status" value="2"/>
</dbReference>
<feature type="domain" description="PpiC" evidence="2">
    <location>
        <begin position="226"/>
        <end position="327"/>
    </location>
</feature>
<dbReference type="Pfam" id="PF00639">
    <property type="entry name" value="Rotamase"/>
    <property type="match status" value="1"/>
</dbReference>
<dbReference type="PANTHER" id="PTHR47245">
    <property type="entry name" value="PEPTIDYLPROLYL ISOMERASE"/>
    <property type="match status" value="1"/>
</dbReference>
<evidence type="ECO:0000256" key="1">
    <source>
        <dbReference type="PROSITE-ProRule" id="PRU00278"/>
    </source>
</evidence>
<dbReference type="Pfam" id="PF13145">
    <property type="entry name" value="Rotamase_2"/>
    <property type="match status" value="1"/>
</dbReference>
<evidence type="ECO:0000313" key="4">
    <source>
        <dbReference type="Proteomes" id="UP000292372"/>
    </source>
</evidence>
<dbReference type="OrthoDB" id="14196at2"/>
<comment type="caution">
    <text evidence="3">The sequence shown here is derived from an EMBL/GenBank/DDBJ whole genome shotgun (WGS) entry which is preliminary data.</text>
</comment>
<dbReference type="Gene3D" id="1.10.4030.10">
    <property type="entry name" value="Porin chaperone SurA, peptide-binding domain"/>
    <property type="match status" value="1"/>
</dbReference>
<keyword evidence="1" id="KW-0697">Rotamase</keyword>
<proteinExistence type="predicted"/>
<dbReference type="GO" id="GO:0003755">
    <property type="term" value="F:peptidyl-prolyl cis-trans isomerase activity"/>
    <property type="evidence" value="ECO:0007669"/>
    <property type="project" value="UniProtKB-KW"/>
</dbReference>
<keyword evidence="4" id="KW-1185">Reference proteome</keyword>
<dbReference type="InterPro" id="IPR050245">
    <property type="entry name" value="PrsA_foldase"/>
</dbReference>
<gene>
    <name evidence="3" type="ORF">EYD46_00610</name>
</gene>
<accession>A0A4V2JBB3</accession>
<sequence>MKLKYCILVFPLFFITIGFAQKQNKDVLFTIAEEPVYVSEFLRVYNKNLDLVQDESQKDVEEYLKLFVNYKLKLQEAKAQGLHEKPSYQRELGNYKKQLAKNYMTDAEVNETLVKEAYDHITTDVKANHILVRVAEDASPKDTLVAFNKISNLRERALEEGFETVRKQIHNGKTLFGEELGWFSAFKMVYKFEKSAYSTPVGNISQPFRTRFGYHIVKVLDRRKARGERTVKHIMIIPKSESEASNAEKRINEIYKKIQQGEEYEALAKEFSDDKNSAPSGGLLKPFSSGQLSVPEFEEAAFALQNQGDISKPMKTDFGWHILKLVNAKPIGAFENIKPELEQKVKKDSRSQLIEEALIAKLKQKYNIGDNTPDLSYFVSILNDDFYKRTWELPKEFKGNLPLVRIGDKQLTNADFADALLSQQKRIRGKQSFQGIVYSTYEAFLNSNLKQYQEENLENENEDFAHIFSEYRDGLLLFDLMENTIWKSAKTDSVEVKEFYETHKEKYKWPVRVEAEVASSTNKKIIKKVAKLMGENMSAEDIKALVNTNGKVNVIFTIDTMGTEHQALPKNFDLTKGISKVCKHNNGFVVANVSNVFPEKQKPYEEVKGLVISDYQTHKENLWLEELKNKYKVVINTDVFKKVKADIN</sequence>
<dbReference type="InterPro" id="IPR000297">
    <property type="entry name" value="PPIase_PpiC"/>
</dbReference>
<protein>
    <submittedName>
        <fullName evidence="3">Peptidylprolyl isomerase</fullName>
    </submittedName>
</protein>
<reference evidence="3 4" key="1">
    <citation type="journal article" date="2015" name="Int. J. Syst. Evol. Microbiol.">
        <title>Hyunsoonleella pacifica sp. nov., isolated from seawater of South Pacific Gyre.</title>
        <authorList>
            <person name="Gao X."/>
            <person name="Zhang Z."/>
            <person name="Dai X."/>
            <person name="Zhang X.H."/>
        </authorList>
    </citation>
    <scope>NUCLEOTIDE SEQUENCE [LARGE SCALE GENOMIC DNA]</scope>
    <source>
        <strain evidence="3 4">SW033</strain>
    </source>
</reference>
<dbReference type="Pfam" id="PF13616">
    <property type="entry name" value="Rotamase_3"/>
    <property type="match status" value="1"/>
</dbReference>
<keyword evidence="1 3" id="KW-0413">Isomerase</keyword>
<dbReference type="AlphaFoldDB" id="A0A4V2JBB3"/>
<name>A0A4V2JBB3_9FLAO</name>
<dbReference type="EMBL" id="SIRS01000001">
    <property type="protein sequence ID" value="TBN18601.1"/>
    <property type="molecule type" value="Genomic_DNA"/>
</dbReference>
<evidence type="ECO:0000313" key="3">
    <source>
        <dbReference type="EMBL" id="TBN18601.1"/>
    </source>
</evidence>
<dbReference type="PANTHER" id="PTHR47245:SF2">
    <property type="entry name" value="PEPTIDYL-PROLYL CIS-TRANS ISOMERASE HP_0175-RELATED"/>
    <property type="match status" value="1"/>
</dbReference>
<evidence type="ECO:0000259" key="2">
    <source>
        <dbReference type="PROSITE" id="PS50198"/>
    </source>
</evidence>
<dbReference type="PROSITE" id="PS50198">
    <property type="entry name" value="PPIC_PPIASE_2"/>
    <property type="match status" value="2"/>
</dbReference>
<dbReference type="RefSeq" id="WP_130935119.1">
    <property type="nucleotide sequence ID" value="NZ_BMEE01000001.1"/>
</dbReference>
<dbReference type="InterPro" id="IPR046357">
    <property type="entry name" value="PPIase_dom_sf"/>
</dbReference>
<dbReference type="Proteomes" id="UP000292372">
    <property type="component" value="Unassembled WGS sequence"/>
</dbReference>
<dbReference type="Gene3D" id="3.10.50.40">
    <property type="match status" value="3"/>
</dbReference>